<proteinExistence type="predicted"/>
<dbReference type="AlphaFoldDB" id="A0A2P6RYV2"/>
<gene>
    <name evidence="2" type="ORF">RchiOBHm_Chr2g0146291</name>
</gene>
<reference evidence="2 3" key="1">
    <citation type="journal article" date="2018" name="Nat. Genet.">
        <title>The Rosa genome provides new insights in the design of modern roses.</title>
        <authorList>
            <person name="Bendahmane M."/>
        </authorList>
    </citation>
    <scope>NUCLEOTIDE SEQUENCE [LARGE SCALE GENOMIC DNA]</scope>
    <source>
        <strain evidence="3">cv. Old Blush</strain>
    </source>
</reference>
<evidence type="ECO:0000256" key="1">
    <source>
        <dbReference type="SAM" id="Phobius"/>
    </source>
</evidence>
<keyword evidence="1" id="KW-0472">Membrane</keyword>
<feature type="transmembrane region" description="Helical" evidence="1">
    <location>
        <begin position="82"/>
        <end position="103"/>
    </location>
</feature>
<organism evidence="2 3">
    <name type="scientific">Rosa chinensis</name>
    <name type="common">China rose</name>
    <dbReference type="NCBI Taxonomy" id="74649"/>
    <lineage>
        <taxon>Eukaryota</taxon>
        <taxon>Viridiplantae</taxon>
        <taxon>Streptophyta</taxon>
        <taxon>Embryophyta</taxon>
        <taxon>Tracheophyta</taxon>
        <taxon>Spermatophyta</taxon>
        <taxon>Magnoliopsida</taxon>
        <taxon>eudicotyledons</taxon>
        <taxon>Gunneridae</taxon>
        <taxon>Pentapetalae</taxon>
        <taxon>rosids</taxon>
        <taxon>fabids</taxon>
        <taxon>Rosales</taxon>
        <taxon>Rosaceae</taxon>
        <taxon>Rosoideae</taxon>
        <taxon>Rosoideae incertae sedis</taxon>
        <taxon>Rosa</taxon>
    </lineage>
</organism>
<protein>
    <submittedName>
        <fullName evidence="2">Uncharacterized protein</fullName>
    </submittedName>
</protein>
<keyword evidence="1" id="KW-0812">Transmembrane</keyword>
<keyword evidence="3" id="KW-1185">Reference proteome</keyword>
<evidence type="ECO:0000313" key="3">
    <source>
        <dbReference type="Proteomes" id="UP000238479"/>
    </source>
</evidence>
<name>A0A2P6RYV2_ROSCH</name>
<keyword evidence="1" id="KW-1133">Transmembrane helix</keyword>
<comment type="caution">
    <text evidence="2">The sequence shown here is derived from an EMBL/GenBank/DDBJ whole genome shotgun (WGS) entry which is preliminary data.</text>
</comment>
<sequence length="141" mass="16194">MGSCLGLGLFFLPLSLIWLASRSFDWRMVLWWMRLGRCRTGTRWWRLLGGGGLVTATRVHNAGGWKLFGGGVRVPIATSIHWALWALIWVMSYSTTIWIPELLGERWTFAHGWGCWARVWMLGSSWAGYWAARVSSWAEFD</sequence>
<accession>A0A2P6RYV2</accession>
<dbReference type="Gramene" id="PRQ51605">
    <property type="protein sequence ID" value="PRQ51605"/>
    <property type="gene ID" value="RchiOBHm_Chr2g0146291"/>
</dbReference>
<dbReference type="Proteomes" id="UP000238479">
    <property type="component" value="Chromosome 2"/>
</dbReference>
<dbReference type="EMBL" id="PDCK01000040">
    <property type="protein sequence ID" value="PRQ51605.1"/>
    <property type="molecule type" value="Genomic_DNA"/>
</dbReference>
<evidence type="ECO:0000313" key="2">
    <source>
        <dbReference type="EMBL" id="PRQ51605.1"/>
    </source>
</evidence>